<dbReference type="AlphaFoldDB" id="A0A1H6XL54"/>
<gene>
    <name evidence="8" type="ORF">SAMN04488058_105120</name>
</gene>
<dbReference type="EMBL" id="FNZA01000005">
    <property type="protein sequence ID" value="SEJ25295.1"/>
    <property type="molecule type" value="Genomic_DNA"/>
</dbReference>
<evidence type="ECO:0000313" key="8">
    <source>
        <dbReference type="EMBL" id="SEJ25295.1"/>
    </source>
</evidence>
<feature type="transmembrane region" description="Helical" evidence="7">
    <location>
        <begin position="111"/>
        <end position="133"/>
    </location>
</feature>
<comment type="subcellular location">
    <subcellularLocation>
        <location evidence="1">Endomembrane system</location>
        <topology evidence="1">Multi-pass membrane protein</topology>
    </subcellularLocation>
</comment>
<feature type="transmembrane region" description="Helical" evidence="7">
    <location>
        <begin position="279"/>
        <end position="297"/>
    </location>
</feature>
<name>A0A1H6XL54_9DEIO</name>
<evidence type="ECO:0000256" key="3">
    <source>
        <dbReference type="ARBA" id="ARBA00022448"/>
    </source>
</evidence>
<keyword evidence="5 7" id="KW-1133">Transmembrane helix</keyword>
<dbReference type="InterPro" id="IPR011701">
    <property type="entry name" value="MFS"/>
</dbReference>
<keyword evidence="9" id="KW-1185">Reference proteome</keyword>
<dbReference type="InterPro" id="IPR051788">
    <property type="entry name" value="MFS_Transporter"/>
</dbReference>
<dbReference type="Pfam" id="PF07690">
    <property type="entry name" value="MFS_1"/>
    <property type="match status" value="1"/>
</dbReference>
<evidence type="ECO:0000256" key="5">
    <source>
        <dbReference type="ARBA" id="ARBA00022989"/>
    </source>
</evidence>
<dbReference type="PANTHER" id="PTHR23514">
    <property type="entry name" value="BYPASS OF STOP CODON PROTEIN 6"/>
    <property type="match status" value="1"/>
</dbReference>
<dbReference type="GO" id="GO:0022857">
    <property type="term" value="F:transmembrane transporter activity"/>
    <property type="evidence" value="ECO:0007669"/>
    <property type="project" value="InterPro"/>
</dbReference>
<evidence type="ECO:0000256" key="2">
    <source>
        <dbReference type="ARBA" id="ARBA00008335"/>
    </source>
</evidence>
<accession>A0A1H6XL54</accession>
<feature type="transmembrane region" description="Helical" evidence="7">
    <location>
        <begin position="56"/>
        <end position="77"/>
    </location>
</feature>
<dbReference type="SUPFAM" id="SSF103473">
    <property type="entry name" value="MFS general substrate transporter"/>
    <property type="match status" value="1"/>
</dbReference>
<reference evidence="9" key="1">
    <citation type="submission" date="2016-10" db="EMBL/GenBank/DDBJ databases">
        <authorList>
            <person name="Varghese N."/>
            <person name="Submissions S."/>
        </authorList>
    </citation>
    <scope>NUCLEOTIDE SEQUENCE [LARGE SCALE GENOMIC DNA]</scope>
    <source>
        <strain evidence="9">CGMCC 1.10218</strain>
    </source>
</reference>
<protein>
    <submittedName>
        <fullName evidence="8">Fucose permease</fullName>
    </submittedName>
</protein>
<dbReference type="Proteomes" id="UP000199223">
    <property type="component" value="Unassembled WGS sequence"/>
</dbReference>
<feature type="transmembrane region" description="Helical" evidence="7">
    <location>
        <begin position="330"/>
        <end position="354"/>
    </location>
</feature>
<comment type="similarity">
    <text evidence="2">Belongs to the major facilitator superfamily.</text>
</comment>
<feature type="transmembrane region" description="Helical" evidence="7">
    <location>
        <begin position="303"/>
        <end position="323"/>
    </location>
</feature>
<feature type="transmembrane region" description="Helical" evidence="7">
    <location>
        <begin position="140"/>
        <end position="160"/>
    </location>
</feature>
<feature type="transmembrane region" description="Helical" evidence="7">
    <location>
        <begin position="213"/>
        <end position="237"/>
    </location>
</feature>
<feature type="transmembrane region" description="Helical" evidence="7">
    <location>
        <begin position="84"/>
        <end position="105"/>
    </location>
</feature>
<evidence type="ECO:0000256" key="6">
    <source>
        <dbReference type="ARBA" id="ARBA00023136"/>
    </source>
</evidence>
<dbReference type="RefSeq" id="WP_092264107.1">
    <property type="nucleotide sequence ID" value="NZ_FNZA01000005.1"/>
</dbReference>
<keyword evidence="4 7" id="KW-0812">Transmembrane</keyword>
<feature type="transmembrane region" description="Helical" evidence="7">
    <location>
        <begin position="249"/>
        <end position="267"/>
    </location>
</feature>
<feature type="transmembrane region" description="Helical" evidence="7">
    <location>
        <begin position="172"/>
        <end position="192"/>
    </location>
</feature>
<organism evidence="8 9">
    <name type="scientific">Deinococcus reticulitermitis</name>
    <dbReference type="NCBI Taxonomy" id="856736"/>
    <lineage>
        <taxon>Bacteria</taxon>
        <taxon>Thermotogati</taxon>
        <taxon>Deinococcota</taxon>
        <taxon>Deinococci</taxon>
        <taxon>Deinococcales</taxon>
        <taxon>Deinococcaceae</taxon>
        <taxon>Deinococcus</taxon>
    </lineage>
</organism>
<dbReference type="OrthoDB" id="62126at2"/>
<dbReference type="GO" id="GO:0012505">
    <property type="term" value="C:endomembrane system"/>
    <property type="evidence" value="ECO:0007669"/>
    <property type="project" value="UniProtKB-SubCell"/>
</dbReference>
<evidence type="ECO:0000313" key="9">
    <source>
        <dbReference type="Proteomes" id="UP000199223"/>
    </source>
</evidence>
<feature type="transmembrane region" description="Helical" evidence="7">
    <location>
        <begin position="12"/>
        <end position="36"/>
    </location>
</feature>
<dbReference type="InterPro" id="IPR036259">
    <property type="entry name" value="MFS_trans_sf"/>
</dbReference>
<dbReference type="STRING" id="856736.SAMN04488058_105120"/>
<dbReference type="GO" id="GO:0016020">
    <property type="term" value="C:membrane"/>
    <property type="evidence" value="ECO:0007669"/>
    <property type="project" value="TreeGrafter"/>
</dbReference>
<proteinExistence type="inferred from homology"/>
<dbReference type="PANTHER" id="PTHR23514:SF3">
    <property type="entry name" value="BYPASS OF STOP CODON PROTEIN 6"/>
    <property type="match status" value="1"/>
</dbReference>
<keyword evidence="3" id="KW-0813">Transport</keyword>
<keyword evidence="6 7" id="KW-0472">Membrane</keyword>
<dbReference type="Gene3D" id="1.20.1250.20">
    <property type="entry name" value="MFS general substrate transporter like domains"/>
    <property type="match status" value="1"/>
</dbReference>
<evidence type="ECO:0000256" key="7">
    <source>
        <dbReference type="SAM" id="Phobius"/>
    </source>
</evidence>
<evidence type="ECO:0000256" key="1">
    <source>
        <dbReference type="ARBA" id="ARBA00004127"/>
    </source>
</evidence>
<feature type="transmembrane region" description="Helical" evidence="7">
    <location>
        <begin position="360"/>
        <end position="380"/>
    </location>
</feature>
<sequence>MPESLPLPAAAPPLTLALLGAGTVSFFTLGVLQAAYGPAFPGFQARYGVGLGEVALIASLHFLGSAAAPPIVGLLLTRLSLRRVVVGSLILLGGGALLVAAAPLWGVALAAALLAGLGLGGVSGALNAAYASVGTRAINVVNSVFGVGSMLAPLIVAAGLGGSAPGGPTGGLGLALPFGVIAALSALSLLAAGRWGLPALAPPPRMAGEARPGPLLVLFAAILLTYVGLEVGAGAWAGKYLSTLGVQNAAVVVSAFWGGITVSRVLVGLMGARLVPARVVSASAFLTVLAAALSALPGFASPAFVLLGLACGPIFPTALAWVAQLVPARLVPFLLVAGSTGGIVMPALIGWAFAAWGPGAVPGILTGGAALLCALVLLAWRLGRRGAQS</sequence>
<evidence type="ECO:0000256" key="4">
    <source>
        <dbReference type="ARBA" id="ARBA00022692"/>
    </source>
</evidence>